<comment type="caution">
    <text evidence="1">The sequence shown here is derived from an EMBL/GenBank/DDBJ whole genome shotgun (WGS) entry which is preliminary data.</text>
</comment>
<evidence type="ECO:0000313" key="2">
    <source>
        <dbReference type="EMBL" id="KAF4131367.1"/>
    </source>
</evidence>
<evidence type="ECO:0000313" key="1">
    <source>
        <dbReference type="EMBL" id="KAF4039985.1"/>
    </source>
</evidence>
<protein>
    <submittedName>
        <fullName evidence="1">Uncharacterized protein</fullName>
    </submittedName>
</protein>
<proteinExistence type="predicted"/>
<keyword evidence="3" id="KW-1185">Reference proteome</keyword>
<evidence type="ECO:0000313" key="3">
    <source>
        <dbReference type="Proteomes" id="UP000602510"/>
    </source>
</evidence>
<gene>
    <name evidence="1" type="ORF">GN244_ATG07796</name>
    <name evidence="2" type="ORF">GN958_ATG19477</name>
</gene>
<dbReference type="Proteomes" id="UP000602510">
    <property type="component" value="Unassembled WGS sequence"/>
</dbReference>
<accession>A0A833TAE1</accession>
<name>A0A833TAE1_PHYIN</name>
<dbReference type="AlphaFoldDB" id="A0A833TAE1"/>
<dbReference type="Proteomes" id="UP000704712">
    <property type="component" value="Unassembled WGS sequence"/>
</dbReference>
<reference evidence="1" key="1">
    <citation type="submission" date="2020-04" db="EMBL/GenBank/DDBJ databases">
        <title>Hybrid Assembly of Korean Phytophthora infestans isolates.</title>
        <authorList>
            <person name="Prokchorchik M."/>
            <person name="Lee Y."/>
            <person name="Seo J."/>
            <person name="Cho J.-H."/>
            <person name="Park Y.-E."/>
            <person name="Jang D.-C."/>
            <person name="Im J.-S."/>
            <person name="Choi J.-G."/>
            <person name="Park H.-J."/>
            <person name="Lee G.-B."/>
            <person name="Lee Y.-G."/>
            <person name="Hong S.-Y."/>
            <person name="Cho K."/>
            <person name="Sohn K.H."/>
        </authorList>
    </citation>
    <scope>NUCLEOTIDE SEQUENCE</scope>
    <source>
        <strain evidence="1">KR_1_A1</strain>
        <strain evidence="2">KR_2_A2</strain>
    </source>
</reference>
<organism evidence="1 3">
    <name type="scientific">Phytophthora infestans</name>
    <name type="common">Potato late blight agent</name>
    <name type="synonym">Botrytis infestans</name>
    <dbReference type="NCBI Taxonomy" id="4787"/>
    <lineage>
        <taxon>Eukaryota</taxon>
        <taxon>Sar</taxon>
        <taxon>Stramenopiles</taxon>
        <taxon>Oomycota</taxon>
        <taxon>Peronosporomycetes</taxon>
        <taxon>Peronosporales</taxon>
        <taxon>Peronosporaceae</taxon>
        <taxon>Phytophthora</taxon>
    </lineage>
</organism>
<sequence>MRAPDRSQAVAWVRSARDRLSKATIKSGFKKVDLLFDERVKEPLKSSESNVDNELASILIALACTD</sequence>
<dbReference type="EMBL" id="JAACNO010002740">
    <property type="protein sequence ID" value="KAF4131367.1"/>
    <property type="molecule type" value="Genomic_DNA"/>
</dbReference>
<dbReference type="EMBL" id="WSZM01000156">
    <property type="protein sequence ID" value="KAF4039985.1"/>
    <property type="molecule type" value="Genomic_DNA"/>
</dbReference>